<dbReference type="InterPro" id="IPR036638">
    <property type="entry name" value="HLH_DNA-bd_sf"/>
</dbReference>
<keyword evidence="4" id="KW-0524">Neurogenesis</keyword>
<dbReference type="InterPro" id="IPR050359">
    <property type="entry name" value="bHLH_transcription_factors"/>
</dbReference>
<dbReference type="EMBL" id="AJVK01031582">
    <property type="status" value="NOT_ANNOTATED_CDS"/>
    <property type="molecule type" value="Genomic_DNA"/>
</dbReference>
<evidence type="ECO:0000313" key="8">
    <source>
        <dbReference type="EnsemblMetazoa" id="PPAI005799-PA"/>
    </source>
</evidence>
<organism evidence="8 9">
    <name type="scientific">Phlebotomus papatasi</name>
    <name type="common">Sandfly</name>
    <dbReference type="NCBI Taxonomy" id="29031"/>
    <lineage>
        <taxon>Eukaryota</taxon>
        <taxon>Metazoa</taxon>
        <taxon>Ecdysozoa</taxon>
        <taxon>Arthropoda</taxon>
        <taxon>Hexapoda</taxon>
        <taxon>Insecta</taxon>
        <taxon>Pterygota</taxon>
        <taxon>Neoptera</taxon>
        <taxon>Endopterygota</taxon>
        <taxon>Diptera</taxon>
        <taxon>Nematocera</taxon>
        <taxon>Psychodoidea</taxon>
        <taxon>Psychodidae</taxon>
        <taxon>Phlebotomus</taxon>
        <taxon>Phlebotomus</taxon>
    </lineage>
</organism>
<dbReference type="EnsemblMetazoa" id="PPAI005799-RA">
    <property type="protein sequence ID" value="PPAI005799-PA"/>
    <property type="gene ID" value="PPAI005799"/>
</dbReference>
<name>A0A1B0DD28_PHLPP</name>
<keyword evidence="6" id="KW-0804">Transcription</keyword>
<dbReference type="Pfam" id="PF00010">
    <property type="entry name" value="HLH"/>
    <property type="match status" value="1"/>
</dbReference>
<dbReference type="FunFam" id="4.10.280.10:FF:000025">
    <property type="entry name" value="protein atonal homolog 7"/>
    <property type="match status" value="1"/>
</dbReference>
<evidence type="ECO:0000256" key="7">
    <source>
        <dbReference type="ARBA" id="ARBA00023242"/>
    </source>
</evidence>
<protein>
    <submittedName>
        <fullName evidence="8">Uncharacterized protein</fullName>
    </submittedName>
</protein>
<accession>A0A1B0DD28</accession>
<evidence type="ECO:0000256" key="2">
    <source>
        <dbReference type="ARBA" id="ARBA00022473"/>
    </source>
</evidence>
<dbReference type="PANTHER" id="PTHR19290:SF162">
    <property type="entry name" value="TRANSCRIPTION FACTOR ATOH7"/>
    <property type="match status" value="1"/>
</dbReference>
<dbReference type="CDD" id="cd19715">
    <property type="entry name" value="bHLH_TS_amos_like"/>
    <property type="match status" value="1"/>
</dbReference>
<dbReference type="GO" id="GO:0070888">
    <property type="term" value="F:E-box binding"/>
    <property type="evidence" value="ECO:0007669"/>
    <property type="project" value="TreeGrafter"/>
</dbReference>
<dbReference type="PROSITE" id="PS50888">
    <property type="entry name" value="BHLH"/>
    <property type="match status" value="1"/>
</dbReference>
<sequence length="188" mass="21810">MAYLTYQKEQFSRIDDISPYHTNYANEMDFSDRFDFCNQFITSDNSSVCSQSPNGSLDGLHRNFSDMSMTVYQKSSEQQIEYQPQEIETYQRNCTALQPLIPSERDCKTLREITYSRPGGSGGVDVFKRRRLAANARERRRMNNLNDAFDRLREVIPSLGSDRKLSKFETLQLAQAYISVLVELLSRE</sequence>
<keyword evidence="5" id="KW-0805">Transcription regulation</keyword>
<dbReference type="SMART" id="SM00353">
    <property type="entry name" value="HLH"/>
    <property type="match status" value="1"/>
</dbReference>
<keyword evidence="9" id="KW-1185">Reference proteome</keyword>
<dbReference type="Gene3D" id="4.10.280.10">
    <property type="entry name" value="Helix-loop-helix DNA-binding domain"/>
    <property type="match status" value="1"/>
</dbReference>
<dbReference type="AlphaFoldDB" id="A0A1B0DD28"/>
<evidence type="ECO:0000256" key="1">
    <source>
        <dbReference type="ARBA" id="ARBA00004123"/>
    </source>
</evidence>
<dbReference type="OrthoDB" id="6161578at2759"/>
<dbReference type="PANTHER" id="PTHR19290">
    <property type="entry name" value="BASIC HELIX-LOOP-HELIX PROTEIN NEUROGENIN-RELATED"/>
    <property type="match status" value="1"/>
</dbReference>
<dbReference type="VEuPathDB" id="VectorBase:PPAI005799"/>
<dbReference type="GO" id="GO:0005634">
    <property type="term" value="C:nucleus"/>
    <property type="evidence" value="ECO:0007669"/>
    <property type="project" value="UniProtKB-SubCell"/>
</dbReference>
<evidence type="ECO:0000256" key="4">
    <source>
        <dbReference type="ARBA" id="ARBA00022902"/>
    </source>
</evidence>
<dbReference type="RefSeq" id="XP_055708516.1">
    <property type="nucleotide sequence ID" value="XM_055852541.1"/>
</dbReference>
<dbReference type="GO" id="GO:0061564">
    <property type="term" value="P:axon development"/>
    <property type="evidence" value="ECO:0007669"/>
    <property type="project" value="TreeGrafter"/>
</dbReference>
<keyword evidence="7" id="KW-0539">Nucleus</keyword>
<dbReference type="VEuPathDB" id="VectorBase:PPAPM1_012393"/>
<keyword evidence="3" id="KW-0221">Differentiation</keyword>
<dbReference type="KEGG" id="ppap:129804873"/>
<dbReference type="GeneID" id="129804873"/>
<dbReference type="GO" id="GO:0016360">
    <property type="term" value="P:sensory organ precursor cell fate determination"/>
    <property type="evidence" value="ECO:0007669"/>
    <property type="project" value="UniProtKB-ARBA"/>
</dbReference>
<evidence type="ECO:0000256" key="6">
    <source>
        <dbReference type="ARBA" id="ARBA00023163"/>
    </source>
</evidence>
<keyword evidence="2" id="KW-0217">Developmental protein</keyword>
<reference evidence="8" key="1">
    <citation type="submission" date="2022-08" db="UniProtKB">
        <authorList>
            <consortium name="EnsemblMetazoa"/>
        </authorList>
    </citation>
    <scope>IDENTIFICATION</scope>
    <source>
        <strain evidence="8">Israel</strain>
    </source>
</reference>
<dbReference type="Proteomes" id="UP000092462">
    <property type="component" value="Unassembled WGS sequence"/>
</dbReference>
<dbReference type="SUPFAM" id="SSF47459">
    <property type="entry name" value="HLH, helix-loop-helix DNA-binding domain"/>
    <property type="match status" value="1"/>
</dbReference>
<dbReference type="CTD" id="35110"/>
<dbReference type="InterPro" id="IPR011598">
    <property type="entry name" value="bHLH_dom"/>
</dbReference>
<evidence type="ECO:0000256" key="3">
    <source>
        <dbReference type="ARBA" id="ARBA00022782"/>
    </source>
</evidence>
<evidence type="ECO:0000313" key="9">
    <source>
        <dbReference type="Proteomes" id="UP000092462"/>
    </source>
</evidence>
<dbReference type="GO" id="GO:0000981">
    <property type="term" value="F:DNA-binding transcription factor activity, RNA polymerase II-specific"/>
    <property type="evidence" value="ECO:0007669"/>
    <property type="project" value="TreeGrafter"/>
</dbReference>
<dbReference type="GO" id="GO:0046982">
    <property type="term" value="F:protein heterodimerization activity"/>
    <property type="evidence" value="ECO:0007669"/>
    <property type="project" value="UniProtKB-ARBA"/>
</dbReference>
<proteinExistence type="predicted"/>
<evidence type="ECO:0000256" key="5">
    <source>
        <dbReference type="ARBA" id="ARBA00023015"/>
    </source>
</evidence>
<comment type="subcellular location">
    <subcellularLocation>
        <location evidence="1">Nucleus</location>
    </subcellularLocation>
</comment>
<dbReference type="GO" id="GO:0045944">
    <property type="term" value="P:positive regulation of transcription by RNA polymerase II"/>
    <property type="evidence" value="ECO:0007669"/>
    <property type="project" value="TreeGrafter"/>
</dbReference>